<gene>
    <name evidence="1" type="ORF">ACFFVI_17770</name>
</gene>
<name>A0ABV5LXK5_9ACTN</name>
<keyword evidence="2" id="KW-1185">Reference proteome</keyword>
<protein>
    <recommendedName>
        <fullName evidence="3">Knr4/Smi1-like domain-containing protein</fullName>
    </recommendedName>
</protein>
<reference evidence="1 2" key="1">
    <citation type="submission" date="2024-09" db="EMBL/GenBank/DDBJ databases">
        <authorList>
            <person name="Sun Q."/>
            <person name="Mori K."/>
        </authorList>
    </citation>
    <scope>NUCLEOTIDE SEQUENCE [LARGE SCALE GENOMIC DNA]</scope>
    <source>
        <strain evidence="1 2">TISTR 1856</strain>
    </source>
</reference>
<evidence type="ECO:0000313" key="1">
    <source>
        <dbReference type="EMBL" id="MFB9378811.1"/>
    </source>
</evidence>
<sequence>MTTSEAGPGADARPGEPRTVLDLSVDLTVTPPARPSDPPGSTPVAEAEDLVHAAVERRLHALRQQWTRVGADIAARLRPGVAAAELDAAEDRLGLPIPAAARAWWSLVDGVEPVRRRYGRTTPSVGPGGWVPLSLADAVDRVAGGGALGAPTPPGLLPVFARTEELLAVRLGHGVAVLEQLELGDEGDSYQHGWRADLDELLRTWADALLAAVIWLPDAHDWVTDPFAVRALAKPYLID</sequence>
<evidence type="ECO:0008006" key="3">
    <source>
        <dbReference type="Google" id="ProtNLM"/>
    </source>
</evidence>
<evidence type="ECO:0000313" key="2">
    <source>
        <dbReference type="Proteomes" id="UP001589748"/>
    </source>
</evidence>
<dbReference type="RefSeq" id="WP_380134332.1">
    <property type="nucleotide sequence ID" value="NZ_JBHLUI010000001.1"/>
</dbReference>
<organism evidence="1 2">
    <name type="scientific">Kineococcus gynurae</name>
    <dbReference type="NCBI Taxonomy" id="452979"/>
    <lineage>
        <taxon>Bacteria</taxon>
        <taxon>Bacillati</taxon>
        <taxon>Actinomycetota</taxon>
        <taxon>Actinomycetes</taxon>
        <taxon>Kineosporiales</taxon>
        <taxon>Kineosporiaceae</taxon>
        <taxon>Kineococcus</taxon>
    </lineage>
</organism>
<comment type="caution">
    <text evidence="1">The sequence shown here is derived from an EMBL/GenBank/DDBJ whole genome shotgun (WGS) entry which is preliminary data.</text>
</comment>
<dbReference type="Proteomes" id="UP001589748">
    <property type="component" value="Unassembled WGS sequence"/>
</dbReference>
<proteinExistence type="predicted"/>
<dbReference type="EMBL" id="JBHMDM010000012">
    <property type="protein sequence ID" value="MFB9378811.1"/>
    <property type="molecule type" value="Genomic_DNA"/>
</dbReference>
<accession>A0ABV5LXK5</accession>